<comment type="similarity">
    <text evidence="1 2">Belongs to the Iojap/RsfS family.</text>
</comment>
<dbReference type="InterPro" id="IPR043519">
    <property type="entry name" value="NT_sf"/>
</dbReference>
<dbReference type="InterPro" id="IPR004394">
    <property type="entry name" value="Iojap/RsfS/C7orf30"/>
</dbReference>
<dbReference type="EMBL" id="CP103416">
    <property type="protein sequence ID" value="UVW35710.1"/>
    <property type="molecule type" value="Genomic_DNA"/>
</dbReference>
<comment type="function">
    <text evidence="2">Functions as a ribosomal silencing factor. Interacts with ribosomal protein uL14 (rplN), blocking formation of intersubunit bridge B8. Prevents association of the 30S and 50S ribosomal subunits and the formation of functional ribosomes, thus repressing translation.</text>
</comment>
<comment type="subcellular location">
    <subcellularLocation>
        <location evidence="2">Cytoplasm</location>
    </subcellularLocation>
</comment>
<evidence type="ECO:0000256" key="1">
    <source>
        <dbReference type="ARBA" id="ARBA00010574"/>
    </source>
</evidence>
<dbReference type="PANTHER" id="PTHR21043:SF0">
    <property type="entry name" value="MITOCHONDRIAL ASSEMBLY OF RIBOSOMAL LARGE SUBUNIT PROTEIN 1"/>
    <property type="match status" value="1"/>
</dbReference>
<proteinExistence type="inferred from homology"/>
<dbReference type="Gene3D" id="3.30.460.10">
    <property type="entry name" value="Beta Polymerase, domain 2"/>
    <property type="match status" value="1"/>
</dbReference>
<dbReference type="NCBIfam" id="TIGR00090">
    <property type="entry name" value="rsfS_iojap_ybeB"/>
    <property type="match status" value="1"/>
</dbReference>
<evidence type="ECO:0000313" key="3">
    <source>
        <dbReference type="EMBL" id="UVW35710.1"/>
    </source>
</evidence>
<accession>A0ABY5TPD9</accession>
<keyword evidence="2" id="KW-0810">Translation regulation</keyword>
<keyword evidence="4" id="KW-1185">Reference proteome</keyword>
<evidence type="ECO:0000256" key="2">
    <source>
        <dbReference type="HAMAP-Rule" id="MF_01477"/>
    </source>
</evidence>
<dbReference type="PANTHER" id="PTHR21043">
    <property type="entry name" value="IOJAP SUPERFAMILY ORTHOLOG"/>
    <property type="match status" value="1"/>
</dbReference>
<dbReference type="HAMAP" id="MF_01477">
    <property type="entry name" value="Iojap_RsfS"/>
    <property type="match status" value="1"/>
</dbReference>
<comment type="subunit">
    <text evidence="2">Interacts with ribosomal protein uL14 (rplN).</text>
</comment>
<protein>
    <recommendedName>
        <fullName evidence="2">Ribosomal silencing factor RsfS</fullName>
    </recommendedName>
</protein>
<keyword evidence="2" id="KW-0678">Repressor</keyword>
<dbReference type="Proteomes" id="UP001059934">
    <property type="component" value="Chromosome"/>
</dbReference>
<sequence>MTQSLKDVVIAALEDVKAQNIVALDVRELTGVMDHMIVASGNSNRQVKSLASNVAVEGKKAGFSIIGVEGDDTSEWILVDFGDVIVHIMLPATRAFYDLERLWSMRPGDAQDDPENERHLLGDID</sequence>
<dbReference type="SUPFAM" id="SSF81301">
    <property type="entry name" value="Nucleotidyltransferase"/>
    <property type="match status" value="1"/>
</dbReference>
<name>A0ABY5TPD9_9GAMM</name>
<reference evidence="3" key="1">
    <citation type="submission" date="2022-08" db="EMBL/GenBank/DDBJ databases">
        <title>Catabolic pathway analysis in culturable SAR92 clade bacteria reveals their overlooked roles in DMSP degradation in coastal seas.</title>
        <authorList>
            <person name="He X."/>
            <person name="Zhang X."/>
            <person name="Zhang Y."/>
        </authorList>
    </citation>
    <scope>NUCLEOTIDE SEQUENCE</scope>
    <source>
        <strain evidence="3">H455</strain>
    </source>
</reference>
<gene>
    <name evidence="2 3" type="primary">rsfS</name>
    <name evidence="3" type="ORF">NYF23_03630</name>
</gene>
<dbReference type="Pfam" id="PF02410">
    <property type="entry name" value="RsfS"/>
    <property type="match status" value="1"/>
</dbReference>
<evidence type="ECO:0000313" key="4">
    <source>
        <dbReference type="Proteomes" id="UP001059934"/>
    </source>
</evidence>
<keyword evidence="2" id="KW-0963">Cytoplasm</keyword>
<organism evidence="3 4">
    <name type="scientific">SAR92 clade bacterium H455</name>
    <dbReference type="NCBI Taxonomy" id="2974818"/>
    <lineage>
        <taxon>Bacteria</taxon>
        <taxon>Pseudomonadati</taxon>
        <taxon>Pseudomonadota</taxon>
        <taxon>Gammaproteobacteria</taxon>
        <taxon>Cellvibrionales</taxon>
        <taxon>Porticoccaceae</taxon>
        <taxon>SAR92 clade</taxon>
    </lineage>
</organism>